<dbReference type="EMBL" id="SOYY01000024">
    <property type="protein sequence ID" value="KAA0702657.1"/>
    <property type="molecule type" value="Genomic_DNA"/>
</dbReference>
<comment type="caution">
    <text evidence="1">The sequence shown here is derived from an EMBL/GenBank/DDBJ whole genome shotgun (WGS) entry which is preliminary data.</text>
</comment>
<protein>
    <submittedName>
        <fullName evidence="1">Uncharacterized protein</fullName>
    </submittedName>
</protein>
<evidence type="ECO:0000313" key="1">
    <source>
        <dbReference type="EMBL" id="KAA0702657.1"/>
    </source>
</evidence>
<sequence>MQINAQTCGRIIYLALLQQVMHGQVLSQSASIQHRSPRCVHSVCSQLQPLRTVTVASPSALGAVDALRLWISQENKVSEVRHVDLVTALLNDIRVKSRRQYYRSRQHHY</sequence>
<gene>
    <name evidence="1" type="ORF">E1301_Tti011257</name>
</gene>
<dbReference type="Proteomes" id="UP000324632">
    <property type="component" value="Chromosome 24"/>
</dbReference>
<keyword evidence="2" id="KW-1185">Reference proteome</keyword>
<dbReference type="AlphaFoldDB" id="A0A5A9N285"/>
<organism evidence="1 2">
    <name type="scientific">Triplophysa tibetana</name>
    <dbReference type="NCBI Taxonomy" id="1572043"/>
    <lineage>
        <taxon>Eukaryota</taxon>
        <taxon>Metazoa</taxon>
        <taxon>Chordata</taxon>
        <taxon>Craniata</taxon>
        <taxon>Vertebrata</taxon>
        <taxon>Euteleostomi</taxon>
        <taxon>Actinopterygii</taxon>
        <taxon>Neopterygii</taxon>
        <taxon>Teleostei</taxon>
        <taxon>Ostariophysi</taxon>
        <taxon>Cypriniformes</taxon>
        <taxon>Nemacheilidae</taxon>
        <taxon>Triplophysa</taxon>
    </lineage>
</organism>
<proteinExistence type="predicted"/>
<accession>A0A5A9N285</accession>
<reference evidence="1 2" key="1">
    <citation type="journal article" date="2019" name="Mol. Ecol. Resour.">
        <title>Chromosome-level genome assembly of Triplophysa tibetana, a fish adapted to the harsh high-altitude environment of the Tibetan Plateau.</title>
        <authorList>
            <person name="Yang X."/>
            <person name="Liu H."/>
            <person name="Ma Z."/>
            <person name="Zou Y."/>
            <person name="Zou M."/>
            <person name="Mao Y."/>
            <person name="Li X."/>
            <person name="Wang H."/>
            <person name="Chen T."/>
            <person name="Wang W."/>
            <person name="Yang R."/>
        </authorList>
    </citation>
    <scope>NUCLEOTIDE SEQUENCE [LARGE SCALE GENOMIC DNA]</scope>
    <source>
        <strain evidence="1">TTIB1903HZAU</strain>
        <tissue evidence="1">Muscle</tissue>
    </source>
</reference>
<name>A0A5A9N285_9TELE</name>
<evidence type="ECO:0000313" key="2">
    <source>
        <dbReference type="Proteomes" id="UP000324632"/>
    </source>
</evidence>